<evidence type="ECO:0000256" key="6">
    <source>
        <dbReference type="ARBA" id="ARBA00023136"/>
    </source>
</evidence>
<dbReference type="EMBL" id="OC871621">
    <property type="protein sequence ID" value="CAD7635516.1"/>
    <property type="molecule type" value="Genomic_DNA"/>
</dbReference>
<keyword evidence="7" id="KW-0675">Receptor</keyword>
<dbReference type="InterPro" id="IPR003961">
    <property type="entry name" value="FN3_dom"/>
</dbReference>
<dbReference type="InterPro" id="IPR013783">
    <property type="entry name" value="Ig-like_fold"/>
</dbReference>
<dbReference type="InterPro" id="IPR050449">
    <property type="entry name" value="Ephrin_rcpt_TKs"/>
</dbReference>
<evidence type="ECO:0000256" key="3">
    <source>
        <dbReference type="ARBA" id="ARBA00022741"/>
    </source>
</evidence>
<evidence type="ECO:0000256" key="2">
    <source>
        <dbReference type="ARBA" id="ARBA00022692"/>
    </source>
</evidence>
<protein>
    <recommendedName>
        <fullName evidence="8">Fibronectin type-III domain-containing protein</fullName>
    </recommendedName>
</protein>
<dbReference type="CDD" id="cd00063">
    <property type="entry name" value="FN3"/>
    <property type="match status" value="1"/>
</dbReference>
<evidence type="ECO:0000256" key="7">
    <source>
        <dbReference type="ARBA" id="ARBA00023170"/>
    </source>
</evidence>
<proteinExistence type="predicted"/>
<dbReference type="GO" id="GO:0005524">
    <property type="term" value="F:ATP binding"/>
    <property type="evidence" value="ECO:0007669"/>
    <property type="project" value="UniProtKB-KW"/>
</dbReference>
<feature type="non-terminal residue" evidence="9">
    <location>
        <position position="1"/>
    </location>
</feature>
<feature type="domain" description="Fibronectin type-III" evidence="8">
    <location>
        <begin position="21"/>
        <end position="122"/>
    </location>
</feature>
<evidence type="ECO:0000256" key="4">
    <source>
        <dbReference type="ARBA" id="ARBA00022840"/>
    </source>
</evidence>
<dbReference type="EMBL" id="CAJPIZ010017046">
    <property type="protein sequence ID" value="CAG2115946.1"/>
    <property type="molecule type" value="Genomic_DNA"/>
</dbReference>
<dbReference type="PANTHER" id="PTHR46877:SF14">
    <property type="entry name" value="RECEPTOR PROTEIN-TYROSINE KINASE"/>
    <property type="match status" value="1"/>
</dbReference>
<accession>A0A7R9L5V8</accession>
<dbReference type="SMART" id="SM00060">
    <property type="entry name" value="FN3"/>
    <property type="match status" value="1"/>
</dbReference>
<gene>
    <name evidence="9" type="ORF">OSB1V03_LOCUS15907</name>
</gene>
<dbReference type="Pfam" id="PF00041">
    <property type="entry name" value="fn3"/>
    <property type="match status" value="1"/>
</dbReference>
<keyword evidence="10" id="KW-1185">Reference proteome</keyword>
<organism evidence="9">
    <name type="scientific">Medioppia subpectinata</name>
    <dbReference type="NCBI Taxonomy" id="1979941"/>
    <lineage>
        <taxon>Eukaryota</taxon>
        <taxon>Metazoa</taxon>
        <taxon>Ecdysozoa</taxon>
        <taxon>Arthropoda</taxon>
        <taxon>Chelicerata</taxon>
        <taxon>Arachnida</taxon>
        <taxon>Acari</taxon>
        <taxon>Acariformes</taxon>
        <taxon>Sarcoptiformes</taxon>
        <taxon>Oribatida</taxon>
        <taxon>Brachypylina</taxon>
        <taxon>Oppioidea</taxon>
        <taxon>Oppiidae</taxon>
        <taxon>Medioppia</taxon>
    </lineage>
</organism>
<dbReference type="OrthoDB" id="443915at2759"/>
<dbReference type="Proteomes" id="UP000759131">
    <property type="component" value="Unassembled WGS sequence"/>
</dbReference>
<reference evidence="9" key="1">
    <citation type="submission" date="2020-11" db="EMBL/GenBank/DDBJ databases">
        <authorList>
            <person name="Tran Van P."/>
        </authorList>
    </citation>
    <scope>NUCLEOTIDE SEQUENCE</scope>
</reference>
<keyword evidence="5" id="KW-1133">Transmembrane helix</keyword>
<dbReference type="Gene3D" id="2.60.40.10">
    <property type="entry name" value="Immunoglobulins"/>
    <property type="match status" value="1"/>
</dbReference>
<dbReference type="AlphaFoldDB" id="A0A7R9L5V8"/>
<evidence type="ECO:0000313" key="10">
    <source>
        <dbReference type="Proteomes" id="UP000759131"/>
    </source>
</evidence>
<sequence length="199" mass="22670">MISESEWTTINTTMPSDVPDRIYDMKVLAATNETLLIGWKRPQENGAYISEYKMELRNVEQNSVIGETMLVKDTLHEIRRNYMYIFVGLQPATKYSFQVKACSYLGCGQWSEHQLPAQTSDGNSEAPLHLKVLCAFDGKRSANFANISWNPSLNTRGTIIGYNVTVIGSAKYRNSNDQIVNDHIVEWHRIHSNTTHQIQ</sequence>
<evidence type="ECO:0000313" key="9">
    <source>
        <dbReference type="EMBL" id="CAD7635516.1"/>
    </source>
</evidence>
<evidence type="ECO:0000256" key="1">
    <source>
        <dbReference type="ARBA" id="ARBA00004167"/>
    </source>
</evidence>
<dbReference type="GO" id="GO:0005886">
    <property type="term" value="C:plasma membrane"/>
    <property type="evidence" value="ECO:0007669"/>
    <property type="project" value="TreeGrafter"/>
</dbReference>
<dbReference type="PANTHER" id="PTHR46877">
    <property type="entry name" value="EPH RECEPTOR A5"/>
    <property type="match status" value="1"/>
</dbReference>
<evidence type="ECO:0000259" key="8">
    <source>
        <dbReference type="PROSITE" id="PS50853"/>
    </source>
</evidence>
<keyword evidence="4" id="KW-0067">ATP-binding</keyword>
<evidence type="ECO:0000256" key="5">
    <source>
        <dbReference type="ARBA" id="ARBA00022989"/>
    </source>
</evidence>
<dbReference type="InterPro" id="IPR036116">
    <property type="entry name" value="FN3_sf"/>
</dbReference>
<keyword evidence="6" id="KW-0472">Membrane</keyword>
<dbReference type="SUPFAM" id="SSF49265">
    <property type="entry name" value="Fibronectin type III"/>
    <property type="match status" value="1"/>
</dbReference>
<dbReference type="PROSITE" id="PS50853">
    <property type="entry name" value="FN3"/>
    <property type="match status" value="1"/>
</dbReference>
<name>A0A7R9L5V8_9ACAR</name>
<keyword evidence="2" id="KW-0812">Transmembrane</keyword>
<comment type="subcellular location">
    <subcellularLocation>
        <location evidence="1">Membrane</location>
        <topology evidence="1">Single-pass membrane protein</topology>
    </subcellularLocation>
</comment>
<keyword evidence="3" id="KW-0547">Nucleotide-binding</keyword>